<gene>
    <name evidence="2" type="ORF">PSYICH_LOCUS10065</name>
</gene>
<name>A0A9P0D369_9CUCU</name>
<evidence type="ECO:0008006" key="4">
    <source>
        <dbReference type="Google" id="ProtNLM"/>
    </source>
</evidence>
<dbReference type="Pfam" id="PF06101">
    <property type="entry name" value="Vps62"/>
    <property type="match status" value="1"/>
</dbReference>
<dbReference type="AlphaFoldDB" id="A0A9P0D369"/>
<organism evidence="2 3">
    <name type="scientific">Psylliodes chrysocephalus</name>
    <dbReference type="NCBI Taxonomy" id="3402493"/>
    <lineage>
        <taxon>Eukaryota</taxon>
        <taxon>Metazoa</taxon>
        <taxon>Ecdysozoa</taxon>
        <taxon>Arthropoda</taxon>
        <taxon>Hexapoda</taxon>
        <taxon>Insecta</taxon>
        <taxon>Pterygota</taxon>
        <taxon>Neoptera</taxon>
        <taxon>Endopterygota</taxon>
        <taxon>Coleoptera</taxon>
        <taxon>Polyphaga</taxon>
        <taxon>Cucujiformia</taxon>
        <taxon>Chrysomeloidea</taxon>
        <taxon>Chrysomelidae</taxon>
        <taxon>Galerucinae</taxon>
        <taxon>Alticini</taxon>
        <taxon>Psylliodes</taxon>
    </lineage>
</organism>
<keyword evidence="1" id="KW-0732">Signal</keyword>
<evidence type="ECO:0000313" key="2">
    <source>
        <dbReference type="EMBL" id="CAH1109412.1"/>
    </source>
</evidence>
<feature type="signal peptide" evidence="1">
    <location>
        <begin position="1"/>
        <end position="22"/>
    </location>
</feature>
<feature type="chain" id="PRO_5040421783" description="Vacuolar protein sorting-associated protein 62" evidence="1">
    <location>
        <begin position="23"/>
        <end position="333"/>
    </location>
</feature>
<proteinExistence type="predicted"/>
<dbReference type="PANTHER" id="PTHR48174:SF5">
    <property type="entry name" value="VACUOLAR PROTEIN SORTING-ASSOCIATED PROTEIN 62"/>
    <property type="match status" value="1"/>
</dbReference>
<accession>A0A9P0D369</accession>
<keyword evidence="3" id="KW-1185">Reference proteome</keyword>
<dbReference type="OrthoDB" id="188042at2759"/>
<dbReference type="Proteomes" id="UP001153636">
    <property type="component" value="Chromosome 4"/>
</dbReference>
<dbReference type="PANTHER" id="PTHR48174">
    <property type="entry name" value="DUF946 FAMILY PROTEIN"/>
    <property type="match status" value="1"/>
</dbReference>
<sequence length="333" mass="38227">MPGVFLFLVFICELSIHTVVFGNEVDYLVRQWAPRVWLAPGENFKPSNVETFLDNVCVADENRKCIFPKLNSDISLSSTEAWSLNTVQPIEALLDNTDSFLYGKNTIQNSVPTYAVVKHCEPEKLNFHVRYWFFYPYNKGKDVCEIGGIPNWQIGDTSLCSWKSYGNHVGDWERMTLWFDGNNFPKSAYLAAHKSGAYYIYNEGTGNFQFDHAEESEGINQTPEYPPYLHTQDNHPIVFSAKGSHGTWAAPGEYQYNTVPKLVDKTGYGVPWNTWNNVEIYHLGLDSLPYWIRFRGRWGNPKKNCLLFGELEMCEYSDGPEGILRQSQDYNCP</sequence>
<dbReference type="InterPro" id="IPR009291">
    <property type="entry name" value="Vps62"/>
</dbReference>
<dbReference type="EMBL" id="OV651816">
    <property type="protein sequence ID" value="CAH1109412.1"/>
    <property type="molecule type" value="Genomic_DNA"/>
</dbReference>
<protein>
    <recommendedName>
        <fullName evidence="4">Vacuolar protein sorting-associated protein 62</fullName>
    </recommendedName>
</protein>
<evidence type="ECO:0000313" key="3">
    <source>
        <dbReference type="Proteomes" id="UP001153636"/>
    </source>
</evidence>
<evidence type="ECO:0000256" key="1">
    <source>
        <dbReference type="SAM" id="SignalP"/>
    </source>
</evidence>
<reference evidence="2" key="1">
    <citation type="submission" date="2022-01" db="EMBL/GenBank/DDBJ databases">
        <authorList>
            <person name="King R."/>
        </authorList>
    </citation>
    <scope>NUCLEOTIDE SEQUENCE</scope>
</reference>